<reference evidence="13" key="1">
    <citation type="journal article" date="2011" name="Genome Biol.">
        <title>Comparative genomics of the social amoebae Dictyostelium discoideum and Dictyostelium purpureum.</title>
        <authorList>
            <consortium name="US DOE Joint Genome Institute (JGI-PGF)"/>
            <person name="Sucgang R."/>
            <person name="Kuo A."/>
            <person name="Tian X."/>
            <person name="Salerno W."/>
            <person name="Parikh A."/>
            <person name="Feasley C.L."/>
            <person name="Dalin E."/>
            <person name="Tu H."/>
            <person name="Huang E."/>
            <person name="Barry K."/>
            <person name="Lindquist E."/>
            <person name="Shapiro H."/>
            <person name="Bruce D."/>
            <person name="Schmutz J."/>
            <person name="Salamov A."/>
            <person name="Fey P."/>
            <person name="Gaudet P."/>
            <person name="Anjard C."/>
            <person name="Babu M.M."/>
            <person name="Basu S."/>
            <person name="Bushmanova Y."/>
            <person name="van der Wel H."/>
            <person name="Katoh-Kurasawa M."/>
            <person name="Dinh C."/>
            <person name="Coutinho P.M."/>
            <person name="Saito T."/>
            <person name="Elias M."/>
            <person name="Schaap P."/>
            <person name="Kay R.R."/>
            <person name="Henrissat B."/>
            <person name="Eichinger L."/>
            <person name="Rivero F."/>
            <person name="Putnam N.H."/>
            <person name="West C.M."/>
            <person name="Loomis W.F."/>
            <person name="Chisholm R.L."/>
            <person name="Shaulsky G."/>
            <person name="Strassmann J.E."/>
            <person name="Queller D.C."/>
            <person name="Kuspa A."/>
            <person name="Grigoriev I.V."/>
        </authorList>
    </citation>
    <scope>NUCLEOTIDE SEQUENCE [LARGE SCALE GENOMIC DNA]</scope>
    <source>
        <strain evidence="13">QSDP1</strain>
    </source>
</reference>
<feature type="zinc finger region" description="TRAF-type" evidence="8">
    <location>
        <begin position="173"/>
        <end position="228"/>
    </location>
</feature>
<dbReference type="InterPro" id="IPR002083">
    <property type="entry name" value="MATH/TRAF_dom"/>
</dbReference>
<sequence length="318" mass="37784">IKYNVSELLSELDNDYVCPICFDTYYKKEVYQCKEGHCSCKECWIKSLENKKECPQCKIQVKSFNKLSRARQVEKFILKSCVTCPYSFRNIIGVDEELIKDGDGCNEIIKLEELDNHIENCKFRFVKCEYHEKGCNDKIRYNENKIHISFCEYQPLNCKHCSNVYLLKKIKQHYLECPSMLIDCKECKQKIKREEIGNHLDKECQEVNVSCKFSQYGCNDKIKKRDLEFHLDHIDHSKHLCAEIDRLNIENNRLFNSIKELNRGNVYKNTWNIFNYYKINHNVGDYLKSPSFGYAPDLFEIHFYKNGKINQGEISIYI</sequence>
<evidence type="ECO:0000256" key="8">
    <source>
        <dbReference type="PROSITE-ProRule" id="PRU00207"/>
    </source>
</evidence>
<evidence type="ECO:0000256" key="1">
    <source>
        <dbReference type="ARBA" id="ARBA00003051"/>
    </source>
</evidence>
<dbReference type="RefSeq" id="XP_003288037.1">
    <property type="nucleotide sequence ID" value="XM_003287989.1"/>
</dbReference>
<dbReference type="SUPFAM" id="SSF57850">
    <property type="entry name" value="RING/U-box"/>
    <property type="match status" value="1"/>
</dbReference>
<keyword evidence="6 8" id="KW-0863">Zinc-finger</keyword>
<keyword evidence="13" id="KW-1185">Reference proteome</keyword>
<dbReference type="Pfam" id="PF02176">
    <property type="entry name" value="zf-TRAF"/>
    <property type="match status" value="2"/>
</dbReference>
<keyword evidence="4 8" id="KW-0479">Metal-binding</keyword>
<name>F0ZKV0_DICPU</name>
<feature type="domain" description="TRAF-type" evidence="11">
    <location>
        <begin position="173"/>
        <end position="228"/>
    </location>
</feature>
<dbReference type="PANTHER" id="PTHR10131">
    <property type="entry name" value="TNF RECEPTOR ASSOCIATED FACTOR"/>
    <property type="match status" value="1"/>
</dbReference>
<evidence type="ECO:0000259" key="9">
    <source>
        <dbReference type="PROSITE" id="PS50089"/>
    </source>
</evidence>
<proteinExistence type="predicted"/>
<dbReference type="AlphaFoldDB" id="F0ZKV0"/>
<evidence type="ECO:0000256" key="2">
    <source>
        <dbReference type="ARBA" id="ARBA00004496"/>
    </source>
</evidence>
<feature type="domain" description="MATH" evidence="10">
    <location>
        <begin position="266"/>
        <end position="318"/>
    </location>
</feature>
<comment type="subcellular location">
    <subcellularLocation>
        <location evidence="2">Cytoplasm</location>
    </subcellularLocation>
</comment>
<dbReference type="SUPFAM" id="SSF49599">
    <property type="entry name" value="TRAF domain-like"/>
    <property type="match status" value="2"/>
</dbReference>
<protein>
    <recommendedName>
        <fullName evidence="14">RING-type domain-containing protein</fullName>
    </recommendedName>
</protein>
<dbReference type="Gene3D" id="3.30.40.10">
    <property type="entry name" value="Zinc/RING finger domain, C3HC4 (zinc finger)"/>
    <property type="match status" value="3"/>
</dbReference>
<evidence type="ECO:0000256" key="5">
    <source>
        <dbReference type="ARBA" id="ARBA00022737"/>
    </source>
</evidence>
<dbReference type="EMBL" id="GL871060">
    <property type="protein sequence ID" value="EGC35424.1"/>
    <property type="molecule type" value="Genomic_DNA"/>
</dbReference>
<evidence type="ECO:0000313" key="12">
    <source>
        <dbReference type="EMBL" id="EGC35424.1"/>
    </source>
</evidence>
<dbReference type="InterPro" id="IPR013083">
    <property type="entry name" value="Znf_RING/FYVE/PHD"/>
</dbReference>
<dbReference type="GO" id="GO:0008270">
    <property type="term" value="F:zinc ion binding"/>
    <property type="evidence" value="ECO:0007669"/>
    <property type="project" value="UniProtKB-KW"/>
</dbReference>
<gene>
    <name evidence="12" type="ORF">DICPUDRAFT_18410</name>
</gene>
<evidence type="ECO:0000256" key="6">
    <source>
        <dbReference type="ARBA" id="ARBA00022771"/>
    </source>
</evidence>
<dbReference type="PROSITE" id="PS50144">
    <property type="entry name" value="MATH"/>
    <property type="match status" value="1"/>
</dbReference>
<organism evidence="12 13">
    <name type="scientific">Dictyostelium purpureum</name>
    <name type="common">Slime mold</name>
    <dbReference type="NCBI Taxonomy" id="5786"/>
    <lineage>
        <taxon>Eukaryota</taxon>
        <taxon>Amoebozoa</taxon>
        <taxon>Evosea</taxon>
        <taxon>Eumycetozoa</taxon>
        <taxon>Dictyostelia</taxon>
        <taxon>Dictyosteliales</taxon>
        <taxon>Dictyosteliaceae</taxon>
        <taxon>Dictyostelium</taxon>
    </lineage>
</organism>
<dbReference type="InterPro" id="IPR001841">
    <property type="entry name" value="Znf_RING"/>
</dbReference>
<keyword evidence="3" id="KW-0963">Cytoplasm</keyword>
<dbReference type="STRING" id="5786.F0ZKV0"/>
<dbReference type="PROSITE" id="PS50089">
    <property type="entry name" value="ZF_RING_2"/>
    <property type="match status" value="1"/>
</dbReference>
<dbReference type="OMA" id="SENDCIQ"/>
<evidence type="ECO:0000259" key="11">
    <source>
        <dbReference type="PROSITE" id="PS50145"/>
    </source>
</evidence>
<dbReference type="FunCoup" id="F0ZKV0">
    <property type="interactions" value="19"/>
</dbReference>
<keyword evidence="5" id="KW-0677">Repeat</keyword>
<dbReference type="InParanoid" id="F0ZKV0"/>
<evidence type="ECO:0008006" key="14">
    <source>
        <dbReference type="Google" id="ProtNLM"/>
    </source>
</evidence>
<dbReference type="PROSITE" id="PS50145">
    <property type="entry name" value="ZF_TRAF"/>
    <property type="match status" value="1"/>
</dbReference>
<dbReference type="InterPro" id="IPR001293">
    <property type="entry name" value="Znf_TRAF"/>
</dbReference>
<keyword evidence="7 8" id="KW-0862">Zinc</keyword>
<evidence type="ECO:0000256" key="7">
    <source>
        <dbReference type="ARBA" id="ARBA00022833"/>
    </source>
</evidence>
<accession>F0ZKV0</accession>
<dbReference type="eggNOG" id="KOG0297">
    <property type="taxonomic scope" value="Eukaryota"/>
</dbReference>
<dbReference type="VEuPathDB" id="AmoebaDB:DICPUDRAFT_18410"/>
<dbReference type="GO" id="GO:0005737">
    <property type="term" value="C:cytoplasm"/>
    <property type="evidence" value="ECO:0000318"/>
    <property type="project" value="GO_Central"/>
</dbReference>
<evidence type="ECO:0000256" key="4">
    <source>
        <dbReference type="ARBA" id="ARBA00022723"/>
    </source>
</evidence>
<dbReference type="Pfam" id="PF13923">
    <property type="entry name" value="zf-C3HC4_2"/>
    <property type="match status" value="1"/>
</dbReference>
<evidence type="ECO:0000313" key="13">
    <source>
        <dbReference type="Proteomes" id="UP000001064"/>
    </source>
</evidence>
<evidence type="ECO:0000259" key="10">
    <source>
        <dbReference type="PROSITE" id="PS50144"/>
    </source>
</evidence>
<dbReference type="KEGG" id="dpp:DICPUDRAFT_18410"/>
<comment type="function">
    <text evidence="1">Probable adapter protein and signal transducer that links members of the tumor necrosis factor receptor family to different signaling pathways by association with the receptor cytoplasmic domain and kinases.</text>
</comment>
<dbReference type="OrthoDB" id="6475149at2759"/>
<dbReference type="PANTHER" id="PTHR10131:SF65">
    <property type="entry name" value="RING FINGER PROTEIN DG17-RELATED"/>
    <property type="match status" value="1"/>
</dbReference>
<feature type="non-terminal residue" evidence="12">
    <location>
        <position position="318"/>
    </location>
</feature>
<dbReference type="GeneID" id="10501471"/>
<feature type="non-terminal residue" evidence="12">
    <location>
        <position position="1"/>
    </location>
</feature>
<evidence type="ECO:0000256" key="3">
    <source>
        <dbReference type="ARBA" id="ARBA00022490"/>
    </source>
</evidence>
<dbReference type="Proteomes" id="UP000001064">
    <property type="component" value="Unassembled WGS sequence"/>
</dbReference>
<feature type="domain" description="RING-type" evidence="9">
    <location>
        <begin position="18"/>
        <end position="58"/>
    </location>
</feature>